<evidence type="ECO:0000256" key="2">
    <source>
        <dbReference type="SAM" id="Phobius"/>
    </source>
</evidence>
<keyword evidence="4" id="KW-1185">Reference proteome</keyword>
<keyword evidence="2" id="KW-1133">Transmembrane helix</keyword>
<feature type="transmembrane region" description="Helical" evidence="2">
    <location>
        <begin position="53"/>
        <end position="72"/>
    </location>
</feature>
<feature type="transmembrane region" description="Helical" evidence="2">
    <location>
        <begin position="20"/>
        <end position="41"/>
    </location>
</feature>
<accession>A0AAW0GHW7</accession>
<sequence length="298" mass="33317">MYVRPKPTCLRPGPQKCDHFVRYEGSMTVIGLNTTALMMFLRVYALYPRHYGILAFVLLVFAIELGVNAWLLSHGAAVRHNTPIHACTMIFDDSVKRFSSASAYLPLLYDTVVVLLTLNRTLSHIRKRTASKIMRVLLRDGLLYYSVIFAINLVLTIMIAAAPPGLQNVTAQLTVAMMSRITLHLKKQGRLNTVTSDDKWSIQTIGQSLGGFFPSQLRFARTNKGATGSAGNHHPNPEVTVTIEELVTRDDDLSPESDLDDTDRSKGGSSILPHHFEHHPGRDDGAKRAEWHEMHSMR</sequence>
<feature type="region of interest" description="Disordered" evidence="1">
    <location>
        <begin position="250"/>
        <end position="286"/>
    </location>
</feature>
<reference evidence="3 4" key="1">
    <citation type="submission" date="2022-09" db="EMBL/GenBank/DDBJ databases">
        <authorList>
            <person name="Palmer J.M."/>
        </authorList>
    </citation>
    <scope>NUCLEOTIDE SEQUENCE [LARGE SCALE GENOMIC DNA]</scope>
    <source>
        <strain evidence="3 4">DSM 7382</strain>
    </source>
</reference>
<dbReference type="EMBL" id="JASBNA010000007">
    <property type="protein sequence ID" value="KAK7689838.1"/>
    <property type="molecule type" value="Genomic_DNA"/>
</dbReference>
<dbReference type="Proteomes" id="UP001385951">
    <property type="component" value="Unassembled WGS sequence"/>
</dbReference>
<dbReference type="AlphaFoldDB" id="A0AAW0GHW7"/>
<keyword evidence="2" id="KW-0812">Transmembrane</keyword>
<feature type="transmembrane region" description="Helical" evidence="2">
    <location>
        <begin position="103"/>
        <end position="122"/>
    </location>
</feature>
<feature type="transmembrane region" description="Helical" evidence="2">
    <location>
        <begin position="142"/>
        <end position="162"/>
    </location>
</feature>
<evidence type="ECO:0000313" key="3">
    <source>
        <dbReference type="EMBL" id="KAK7689838.1"/>
    </source>
</evidence>
<organism evidence="3 4">
    <name type="scientific">Cerrena zonata</name>
    <dbReference type="NCBI Taxonomy" id="2478898"/>
    <lineage>
        <taxon>Eukaryota</taxon>
        <taxon>Fungi</taxon>
        <taxon>Dikarya</taxon>
        <taxon>Basidiomycota</taxon>
        <taxon>Agaricomycotina</taxon>
        <taxon>Agaricomycetes</taxon>
        <taxon>Polyporales</taxon>
        <taxon>Cerrenaceae</taxon>
        <taxon>Cerrena</taxon>
    </lineage>
</organism>
<proteinExistence type="predicted"/>
<evidence type="ECO:0000313" key="4">
    <source>
        <dbReference type="Proteomes" id="UP001385951"/>
    </source>
</evidence>
<feature type="compositionally biased region" description="Basic and acidic residues" evidence="1">
    <location>
        <begin position="274"/>
        <end position="286"/>
    </location>
</feature>
<evidence type="ECO:0008006" key="5">
    <source>
        <dbReference type="Google" id="ProtNLM"/>
    </source>
</evidence>
<comment type="caution">
    <text evidence="3">The sequence shown here is derived from an EMBL/GenBank/DDBJ whole genome shotgun (WGS) entry which is preliminary data.</text>
</comment>
<name>A0AAW0GHW7_9APHY</name>
<evidence type="ECO:0000256" key="1">
    <source>
        <dbReference type="SAM" id="MobiDB-lite"/>
    </source>
</evidence>
<keyword evidence="2" id="KW-0472">Membrane</keyword>
<gene>
    <name evidence="3" type="ORF">QCA50_006477</name>
</gene>
<protein>
    <recommendedName>
        <fullName evidence="5">Integral membrane protein</fullName>
    </recommendedName>
</protein>